<comment type="caution">
    <text evidence="2">The sequence shown here is derived from an EMBL/GenBank/DDBJ whole genome shotgun (WGS) entry which is preliminary data.</text>
</comment>
<dbReference type="InterPro" id="IPR029068">
    <property type="entry name" value="Glyas_Bleomycin-R_OHBP_Dase"/>
</dbReference>
<dbReference type="RefSeq" id="WP_250428313.1">
    <property type="nucleotide sequence ID" value="NZ_JALPRR010000001.1"/>
</dbReference>
<feature type="domain" description="PhnB-like" evidence="1">
    <location>
        <begin position="5"/>
        <end position="125"/>
    </location>
</feature>
<evidence type="ECO:0000259" key="1">
    <source>
        <dbReference type="Pfam" id="PF06983"/>
    </source>
</evidence>
<dbReference type="Gene3D" id="3.10.180.10">
    <property type="entry name" value="2,3-Dihydroxybiphenyl 1,2-Dioxygenase, domain 1"/>
    <property type="match status" value="1"/>
</dbReference>
<dbReference type="Pfam" id="PF06983">
    <property type="entry name" value="3-dmu-9_3-mt"/>
    <property type="match status" value="1"/>
</dbReference>
<dbReference type="SUPFAM" id="SSF54593">
    <property type="entry name" value="Glyoxalase/Bleomycin resistance protein/Dihydroxybiphenyl dioxygenase"/>
    <property type="match status" value="1"/>
</dbReference>
<dbReference type="PANTHER" id="PTHR33990:SF2">
    <property type="entry name" value="PHNB-LIKE DOMAIN-CONTAINING PROTEIN"/>
    <property type="match status" value="1"/>
</dbReference>
<dbReference type="CDD" id="cd06588">
    <property type="entry name" value="PhnB_like"/>
    <property type="match status" value="1"/>
</dbReference>
<dbReference type="InterPro" id="IPR028973">
    <property type="entry name" value="PhnB-like"/>
</dbReference>
<proteinExistence type="predicted"/>
<evidence type="ECO:0000313" key="3">
    <source>
        <dbReference type="Proteomes" id="UP001597374"/>
    </source>
</evidence>
<gene>
    <name evidence="2" type="ORF">ACFSKP_09690</name>
</gene>
<dbReference type="PANTHER" id="PTHR33990">
    <property type="entry name" value="PROTEIN YJDN-RELATED"/>
    <property type="match status" value="1"/>
</dbReference>
<evidence type="ECO:0000313" key="2">
    <source>
        <dbReference type="EMBL" id="MFD2246525.1"/>
    </source>
</evidence>
<protein>
    <submittedName>
        <fullName evidence="2">VOC family protein</fullName>
    </submittedName>
</protein>
<reference evidence="3" key="1">
    <citation type="journal article" date="2019" name="Int. J. Syst. Evol. Microbiol.">
        <title>The Global Catalogue of Microorganisms (GCM) 10K type strain sequencing project: providing services to taxonomists for standard genome sequencing and annotation.</title>
        <authorList>
            <consortium name="The Broad Institute Genomics Platform"/>
            <consortium name="The Broad Institute Genome Sequencing Center for Infectious Disease"/>
            <person name="Wu L."/>
            <person name="Ma J."/>
        </authorList>
    </citation>
    <scope>NUCLEOTIDE SEQUENCE [LARGE SCALE GENOMIC DNA]</scope>
    <source>
        <strain evidence="3">CGMCC 4.1782</strain>
    </source>
</reference>
<dbReference type="Proteomes" id="UP001597374">
    <property type="component" value="Unassembled WGS sequence"/>
</dbReference>
<name>A0ABW5CWU5_9BACT</name>
<dbReference type="PIRSF" id="PIRSF021700">
    <property type="entry name" value="3_dmu_93_MTrfase"/>
    <property type="match status" value="1"/>
</dbReference>
<organism evidence="2 3">
    <name type="scientific">Pontibacter ruber</name>
    <dbReference type="NCBI Taxonomy" id="1343895"/>
    <lineage>
        <taxon>Bacteria</taxon>
        <taxon>Pseudomonadati</taxon>
        <taxon>Bacteroidota</taxon>
        <taxon>Cytophagia</taxon>
        <taxon>Cytophagales</taxon>
        <taxon>Hymenobacteraceae</taxon>
        <taxon>Pontibacter</taxon>
    </lineage>
</organism>
<keyword evidence="3" id="KW-1185">Reference proteome</keyword>
<accession>A0ABW5CWU5</accession>
<dbReference type="EMBL" id="JBHUIM010000001">
    <property type="protein sequence ID" value="MFD2246525.1"/>
    <property type="molecule type" value="Genomic_DNA"/>
</dbReference>
<sequence length="171" mass="19720">MKAKQKITTNLWFNRQAEEAVAFYTSIFKDSEVLRRTRYTKEGQEFHKMPEGAVMTIEFRIEGQKFVALNGGPEFRFTEAVSFIIDCDSQEEIDYYWEKLSAGGDEEAQQCGWLKDRFGVSWQVVPSALTDMLQSDDTAKAQRVLKALFQMKKIDIKTLQQAYEGVALHQV</sequence>
<dbReference type="InterPro" id="IPR009725">
    <property type="entry name" value="3_dmu_93_MTrfase"/>
</dbReference>